<evidence type="ECO:0000256" key="3">
    <source>
        <dbReference type="ARBA" id="ARBA00004630"/>
    </source>
</evidence>
<dbReference type="PANTHER" id="PTHR23292">
    <property type="entry name" value="LIPOPOLYSACCHARIDE-INDUCED TUMOR NECROSIS FACTOR-ALPHA FACTOR"/>
    <property type="match status" value="1"/>
</dbReference>
<organism evidence="11 12">
    <name type="scientific">Arctia plantaginis</name>
    <name type="common">Wood tiger moth</name>
    <name type="synonym">Phalaena plantaginis</name>
    <dbReference type="NCBI Taxonomy" id="874455"/>
    <lineage>
        <taxon>Eukaryota</taxon>
        <taxon>Metazoa</taxon>
        <taxon>Ecdysozoa</taxon>
        <taxon>Arthropoda</taxon>
        <taxon>Hexapoda</taxon>
        <taxon>Insecta</taxon>
        <taxon>Pterygota</taxon>
        <taxon>Neoptera</taxon>
        <taxon>Endopterygota</taxon>
        <taxon>Lepidoptera</taxon>
        <taxon>Glossata</taxon>
        <taxon>Ditrysia</taxon>
        <taxon>Noctuoidea</taxon>
        <taxon>Erebidae</taxon>
        <taxon>Arctiinae</taxon>
        <taxon>Arctia</taxon>
    </lineage>
</organism>
<keyword evidence="7 9" id="KW-0472">Membrane</keyword>
<evidence type="ECO:0000259" key="10">
    <source>
        <dbReference type="PROSITE" id="PS51837"/>
    </source>
</evidence>
<evidence type="ECO:0000256" key="1">
    <source>
        <dbReference type="ARBA" id="ARBA00004414"/>
    </source>
</evidence>
<dbReference type="GO" id="GO:0005765">
    <property type="term" value="C:lysosomal membrane"/>
    <property type="evidence" value="ECO:0007669"/>
    <property type="project" value="UniProtKB-SubCell"/>
</dbReference>
<feature type="compositionally biased region" description="Basic and acidic residues" evidence="8">
    <location>
        <begin position="1"/>
        <end position="10"/>
    </location>
</feature>
<evidence type="ECO:0000256" key="8">
    <source>
        <dbReference type="SAM" id="MobiDB-lite"/>
    </source>
</evidence>
<evidence type="ECO:0000256" key="7">
    <source>
        <dbReference type="ARBA" id="ARBA00023136"/>
    </source>
</evidence>
<evidence type="ECO:0000256" key="9">
    <source>
        <dbReference type="SAM" id="Phobius"/>
    </source>
</evidence>
<keyword evidence="6" id="KW-0862">Zinc</keyword>
<dbReference type="Pfam" id="PF10601">
    <property type="entry name" value="zf-LITAF-like"/>
    <property type="match status" value="1"/>
</dbReference>
<evidence type="ECO:0000313" key="11">
    <source>
        <dbReference type="EMBL" id="CAB3256669.1"/>
    </source>
</evidence>
<gene>
    <name evidence="11" type="ORF">APLA_LOCUS15692</name>
</gene>
<comment type="similarity">
    <text evidence="4">Belongs to the CDIP1/LITAF family.</text>
</comment>
<dbReference type="PROSITE" id="PS51837">
    <property type="entry name" value="LITAF"/>
    <property type="match status" value="1"/>
</dbReference>
<dbReference type="GO" id="GO:0031902">
    <property type="term" value="C:late endosome membrane"/>
    <property type="evidence" value="ECO:0007669"/>
    <property type="project" value="UniProtKB-SubCell"/>
</dbReference>
<feature type="transmembrane region" description="Helical" evidence="9">
    <location>
        <begin position="82"/>
        <end position="98"/>
    </location>
</feature>
<comment type="subcellular location">
    <subcellularLocation>
        <location evidence="2">Endosome membrane</location>
        <topology evidence="2">Peripheral membrane protein</topology>
    </subcellularLocation>
    <subcellularLocation>
        <location evidence="1">Late endosome membrane</location>
    </subcellularLocation>
    <subcellularLocation>
        <location evidence="3">Lysosome membrane</location>
        <topology evidence="3">Peripheral membrane protein</topology>
        <orientation evidence="3">Cytoplasmic side</orientation>
    </subcellularLocation>
</comment>
<evidence type="ECO:0000256" key="5">
    <source>
        <dbReference type="ARBA" id="ARBA00022723"/>
    </source>
</evidence>
<evidence type="ECO:0000256" key="4">
    <source>
        <dbReference type="ARBA" id="ARBA00005975"/>
    </source>
</evidence>
<protein>
    <recommendedName>
        <fullName evidence="10">LITAF domain-containing protein</fullName>
    </recommendedName>
</protein>
<dbReference type="AlphaFoldDB" id="A0A8S1BDT3"/>
<accession>A0A8S1BDT3</accession>
<keyword evidence="9" id="KW-1133">Transmembrane helix</keyword>
<feature type="region of interest" description="Disordered" evidence="8">
    <location>
        <begin position="1"/>
        <end position="40"/>
    </location>
</feature>
<dbReference type="InterPro" id="IPR037519">
    <property type="entry name" value="LITAF_fam"/>
</dbReference>
<reference evidence="11 12" key="1">
    <citation type="submission" date="2020-04" db="EMBL/GenBank/DDBJ databases">
        <authorList>
            <person name="Wallbank WR R."/>
            <person name="Pardo Diaz C."/>
            <person name="Kozak K."/>
            <person name="Martin S."/>
            <person name="Jiggins C."/>
            <person name="Moest M."/>
            <person name="Warren A I."/>
            <person name="Byers J.R.P. K."/>
            <person name="Montejo-Kovacevich G."/>
            <person name="Yen C E."/>
        </authorList>
    </citation>
    <scope>NUCLEOTIDE SEQUENCE [LARGE SCALE GENOMIC DNA]</scope>
</reference>
<dbReference type="PANTHER" id="PTHR23292:SF14">
    <property type="entry name" value="FI16615P1-RELATED"/>
    <property type="match status" value="1"/>
</dbReference>
<keyword evidence="5" id="KW-0479">Metal-binding</keyword>
<name>A0A8S1BDT3_ARCPL</name>
<dbReference type="GO" id="GO:0008270">
    <property type="term" value="F:zinc ion binding"/>
    <property type="evidence" value="ECO:0007669"/>
    <property type="project" value="TreeGrafter"/>
</dbReference>
<feature type="domain" description="LITAF" evidence="10">
    <location>
        <begin position="43"/>
        <end position="126"/>
    </location>
</feature>
<dbReference type="InterPro" id="IPR006629">
    <property type="entry name" value="LITAF"/>
</dbReference>
<dbReference type="SMART" id="SM00714">
    <property type="entry name" value="LITAF"/>
    <property type="match status" value="1"/>
</dbReference>
<dbReference type="Proteomes" id="UP000494256">
    <property type="component" value="Unassembled WGS sequence"/>
</dbReference>
<dbReference type="EMBL" id="CADEBD010000494">
    <property type="protein sequence ID" value="CAB3256669.1"/>
    <property type="molecule type" value="Genomic_DNA"/>
</dbReference>
<comment type="caution">
    <text evidence="11">The sequence shown here is derived from an EMBL/GenBank/DDBJ whole genome shotgun (WGS) entry which is preliminary data.</text>
</comment>
<dbReference type="OrthoDB" id="7465688at2759"/>
<evidence type="ECO:0000313" key="12">
    <source>
        <dbReference type="Proteomes" id="UP000494256"/>
    </source>
</evidence>
<keyword evidence="9" id="KW-0812">Transmembrane</keyword>
<evidence type="ECO:0000256" key="2">
    <source>
        <dbReference type="ARBA" id="ARBA00004481"/>
    </source>
</evidence>
<proteinExistence type="inferred from homology"/>
<sequence length="126" mass="13938">MEKMELRDSKMAGAPPDKPPPYSESFQNPGGPNMTLPTAPPIRPVVHTVVMQQMGPRSTTIVCKSCNHQIQTRVEFQPTTKTHLFALVLCLIGCWPFACLPYCMDSCNSADHYCPSCNAYIGSYVN</sequence>
<evidence type="ECO:0000256" key="6">
    <source>
        <dbReference type="ARBA" id="ARBA00022833"/>
    </source>
</evidence>